<dbReference type="STRING" id="52442.SAMN05421880_1105"/>
<protein>
    <submittedName>
        <fullName evidence="15">Iron complex outermembrane recepter protein</fullName>
    </submittedName>
</protein>
<dbReference type="InterPro" id="IPR012910">
    <property type="entry name" value="Plug_dom"/>
</dbReference>
<dbReference type="Pfam" id="PF00593">
    <property type="entry name" value="TonB_dep_Rec_b-barrel"/>
    <property type="match status" value="1"/>
</dbReference>
<dbReference type="Gene3D" id="2.40.170.20">
    <property type="entry name" value="TonB-dependent receptor, beta-barrel domain"/>
    <property type="match status" value="1"/>
</dbReference>
<dbReference type="SUPFAM" id="SSF56935">
    <property type="entry name" value="Porins"/>
    <property type="match status" value="1"/>
</dbReference>
<feature type="domain" description="TonB-dependent receptor plug" evidence="14">
    <location>
        <begin position="63"/>
        <end position="166"/>
    </location>
</feature>
<dbReference type="PANTHER" id="PTHR30069:SF40">
    <property type="entry name" value="TONB-DEPENDENT RECEPTOR NMB0964-RELATED"/>
    <property type="match status" value="1"/>
</dbReference>
<dbReference type="InterPro" id="IPR036942">
    <property type="entry name" value="Beta-barrel_TonB_sf"/>
</dbReference>
<evidence type="ECO:0000256" key="7">
    <source>
        <dbReference type="ARBA" id="ARBA00023136"/>
    </source>
</evidence>
<evidence type="ECO:0000313" key="16">
    <source>
        <dbReference type="Proteomes" id="UP000199561"/>
    </source>
</evidence>
<keyword evidence="3 10" id="KW-0813">Transport</keyword>
<dbReference type="InterPro" id="IPR000531">
    <property type="entry name" value="Beta-barrel_TonB"/>
</dbReference>
<dbReference type="Proteomes" id="UP000199561">
    <property type="component" value="Unassembled WGS sequence"/>
</dbReference>
<comment type="similarity">
    <text evidence="2 10 11">Belongs to the TonB-dependent receptor family.</text>
</comment>
<evidence type="ECO:0000256" key="6">
    <source>
        <dbReference type="ARBA" id="ARBA00023077"/>
    </source>
</evidence>
<comment type="subcellular location">
    <subcellularLocation>
        <location evidence="1 10">Cell outer membrane</location>
        <topology evidence="1 10">Multi-pass membrane protein</topology>
    </subcellularLocation>
</comment>
<dbReference type="InterPro" id="IPR039426">
    <property type="entry name" value="TonB-dep_rcpt-like"/>
</dbReference>
<feature type="region of interest" description="Disordered" evidence="12">
    <location>
        <begin position="241"/>
        <end position="266"/>
    </location>
</feature>
<keyword evidence="4 10" id="KW-1134">Transmembrane beta strand</keyword>
<keyword evidence="9 10" id="KW-0998">Cell outer membrane</keyword>
<evidence type="ECO:0000256" key="12">
    <source>
        <dbReference type="SAM" id="MobiDB-lite"/>
    </source>
</evidence>
<dbReference type="PANTHER" id="PTHR30069">
    <property type="entry name" value="TONB-DEPENDENT OUTER MEMBRANE RECEPTOR"/>
    <property type="match status" value="1"/>
</dbReference>
<reference evidence="15 16" key="1">
    <citation type="submission" date="2016-10" db="EMBL/GenBank/DDBJ databases">
        <authorList>
            <person name="de Groot N.N."/>
        </authorList>
    </citation>
    <scope>NUCLEOTIDE SEQUENCE [LARGE SCALE GENOMIC DNA]</scope>
    <source>
        <strain evidence="15 16">Nm146</strain>
    </source>
</reference>
<keyword evidence="5 10" id="KW-0812">Transmembrane</keyword>
<dbReference type="GO" id="GO:0015344">
    <property type="term" value="F:siderophore uptake transmembrane transporter activity"/>
    <property type="evidence" value="ECO:0007669"/>
    <property type="project" value="TreeGrafter"/>
</dbReference>
<keyword evidence="8" id="KW-0675">Receptor</keyword>
<dbReference type="Gene3D" id="2.170.130.10">
    <property type="entry name" value="TonB-dependent receptor, plug domain"/>
    <property type="match status" value="1"/>
</dbReference>
<evidence type="ECO:0000256" key="3">
    <source>
        <dbReference type="ARBA" id="ARBA00022448"/>
    </source>
</evidence>
<evidence type="ECO:0000259" key="14">
    <source>
        <dbReference type="Pfam" id="PF07715"/>
    </source>
</evidence>
<feature type="compositionally biased region" description="Basic and acidic residues" evidence="12">
    <location>
        <begin position="245"/>
        <end position="266"/>
    </location>
</feature>
<gene>
    <name evidence="15" type="ORF">SAMN05421880_1105</name>
</gene>
<feature type="domain" description="TonB-dependent receptor-like beta-barrel" evidence="13">
    <location>
        <begin position="320"/>
        <end position="689"/>
    </location>
</feature>
<evidence type="ECO:0000256" key="9">
    <source>
        <dbReference type="ARBA" id="ARBA00023237"/>
    </source>
</evidence>
<evidence type="ECO:0000259" key="13">
    <source>
        <dbReference type="Pfam" id="PF00593"/>
    </source>
</evidence>
<dbReference type="GO" id="GO:0044718">
    <property type="term" value="P:siderophore transmembrane transport"/>
    <property type="evidence" value="ECO:0007669"/>
    <property type="project" value="TreeGrafter"/>
</dbReference>
<keyword evidence="7 10" id="KW-0472">Membrane</keyword>
<organism evidence="15 16">
    <name type="scientific">Nitrosomonas nitrosa</name>
    <dbReference type="NCBI Taxonomy" id="52442"/>
    <lineage>
        <taxon>Bacteria</taxon>
        <taxon>Pseudomonadati</taxon>
        <taxon>Pseudomonadota</taxon>
        <taxon>Betaproteobacteria</taxon>
        <taxon>Nitrosomonadales</taxon>
        <taxon>Nitrosomonadaceae</taxon>
        <taxon>Nitrosomonas</taxon>
    </lineage>
</organism>
<accession>A0A1I4P521</accession>
<evidence type="ECO:0000256" key="1">
    <source>
        <dbReference type="ARBA" id="ARBA00004571"/>
    </source>
</evidence>
<dbReference type="EMBL" id="FOUF01000010">
    <property type="protein sequence ID" value="SFM22891.1"/>
    <property type="molecule type" value="Genomic_DNA"/>
</dbReference>
<dbReference type="RefSeq" id="WP_090667813.1">
    <property type="nucleotide sequence ID" value="NZ_FOUF01000010.1"/>
</dbReference>
<proteinExistence type="inferred from homology"/>
<evidence type="ECO:0000256" key="4">
    <source>
        <dbReference type="ARBA" id="ARBA00022452"/>
    </source>
</evidence>
<dbReference type="Pfam" id="PF07715">
    <property type="entry name" value="Plug"/>
    <property type="match status" value="1"/>
</dbReference>
<evidence type="ECO:0000313" key="15">
    <source>
        <dbReference type="EMBL" id="SFM22891.1"/>
    </source>
</evidence>
<sequence length="720" mass="80139">MPQLLNPPKIGFPCRKIRLSRLIVGILITFCYPIAQAEEKSKAIKLREIVITSTPFQDRSELNMTQPTTVLHGDNLRRKREVTLGDTLSTELGVASSSFGPGAGRPIIRALDGPRIQVLENGIGTLDISSLSPDHAVTIETLNASQVEILRGPATLLYGGGATGGVVNAVTQRIPNQVFKSLNGNFEVRGNSATEERTGSFNLNRSFGQTSWSIGAFKRKTDDYNIPGHAFTDTPLQIQNKQANNRHESEDHHDHGQANGHTDTHENAHQKKNIVRNSAVDSQGLSLGGSYIGEKGFLGGSLSLLESKYGIPTLERPTIDLTQARYNIMGELDQPVTGLEKIKMRMGYNDYKHDEIEANGELGTRFKNRELETRTEFLHAPIASLKGLFGIQFQDRTFSALGEEAIVPITKSRSTGLFLIEERNWDKFRFEFGGRYEYATRNPQNDVDRARAFGLFNGSAGAFWNFIQDYNLGLTATHGQRAPALEELYVNGAHHATGTFQMGDSTLHKEATNNIDLSLSKSTGFIKWKVNAFYNRFNNYIFFKNVDIDGDGIADRVDDDGMLNPGGEFQALSIAQTHATFYGAEAEVILTLRPDNLDLRLFTDYVRAKLDNKNGNVPRTTPQRFGLELNYKKEPWTANITAIHVLRQTKLAELETETPGYTLLNLEASYRIKETKTNGIRLFVQGRNLLNEEMRVHTSFLKNFAPLPGRALIAGIRGDF</sequence>
<evidence type="ECO:0000256" key="8">
    <source>
        <dbReference type="ARBA" id="ARBA00023170"/>
    </source>
</evidence>
<evidence type="ECO:0000256" key="2">
    <source>
        <dbReference type="ARBA" id="ARBA00009810"/>
    </source>
</evidence>
<dbReference type="PROSITE" id="PS52016">
    <property type="entry name" value="TONB_DEPENDENT_REC_3"/>
    <property type="match status" value="1"/>
</dbReference>
<name>A0A1I4P521_9PROT</name>
<keyword evidence="6 11" id="KW-0798">TonB box</keyword>
<dbReference type="AlphaFoldDB" id="A0A1I4P521"/>
<evidence type="ECO:0000256" key="10">
    <source>
        <dbReference type="PROSITE-ProRule" id="PRU01360"/>
    </source>
</evidence>
<dbReference type="InterPro" id="IPR037066">
    <property type="entry name" value="Plug_dom_sf"/>
</dbReference>
<keyword evidence="16" id="KW-1185">Reference proteome</keyword>
<evidence type="ECO:0000256" key="11">
    <source>
        <dbReference type="RuleBase" id="RU003357"/>
    </source>
</evidence>
<evidence type="ECO:0000256" key="5">
    <source>
        <dbReference type="ARBA" id="ARBA00022692"/>
    </source>
</evidence>
<dbReference type="GO" id="GO:0009279">
    <property type="term" value="C:cell outer membrane"/>
    <property type="evidence" value="ECO:0007669"/>
    <property type="project" value="UniProtKB-SubCell"/>
</dbReference>